<evidence type="ECO:0000313" key="1">
    <source>
        <dbReference type="EMBL" id="WHO08335.1"/>
    </source>
</evidence>
<dbReference type="EMBL" id="CP080387">
    <property type="protein sequence ID" value="WHO08335.1"/>
    <property type="molecule type" value="Genomic_DNA"/>
</dbReference>
<reference evidence="1 2" key="1">
    <citation type="journal article" date="2023" name="Syst. Appl. Microbiol.">
        <title>Agrobacterium cucumeris sp. nov. isolated from crazy roots on cucumber (Cucumis sativus).</title>
        <authorList>
            <person name="Warabieda M."/>
            <person name="Kuzmanovic N."/>
            <person name="Trzcinski P."/>
            <person name="Pulawska J."/>
        </authorList>
    </citation>
    <scope>NUCLEOTIDE SEQUENCE [LARGE SCALE GENOMIC DNA]</scope>
    <source>
        <strain evidence="1 2">O132</strain>
    </source>
</reference>
<organism evidence="1 2">
    <name type="scientific">Agrobacterium cucumeris</name>
    <dbReference type="NCBI Taxonomy" id="2862866"/>
    <lineage>
        <taxon>Bacteria</taxon>
        <taxon>Pseudomonadati</taxon>
        <taxon>Pseudomonadota</taxon>
        <taxon>Alphaproteobacteria</taxon>
        <taxon>Hyphomicrobiales</taxon>
        <taxon>Rhizobiaceae</taxon>
        <taxon>Rhizobium/Agrobacterium group</taxon>
        <taxon>Agrobacterium</taxon>
    </lineage>
</organism>
<accession>A0ABY8RL58</accession>
<dbReference type="RefSeq" id="WP_269700084.1">
    <property type="nucleotide sequence ID" value="NZ_CP080387.1"/>
</dbReference>
<gene>
    <name evidence="1" type="ORF">KZ699_00590</name>
</gene>
<dbReference type="Proteomes" id="UP001225611">
    <property type="component" value="Chromosome 1"/>
</dbReference>
<keyword evidence="2" id="KW-1185">Reference proteome</keyword>
<proteinExistence type="predicted"/>
<evidence type="ECO:0000313" key="2">
    <source>
        <dbReference type="Proteomes" id="UP001225611"/>
    </source>
</evidence>
<name>A0ABY8RL58_9HYPH</name>
<sequence>MDTDIKRLRNRALYLRHCAEVAERNLVPPTIAEDEDEDETPKPLHVRLREAATEAIAAASALEMANDLWQYADDLSRAALDEAKKLDWYDDAYTGFCDGMAAA</sequence>
<protein>
    <submittedName>
        <fullName evidence="1">Uncharacterized protein</fullName>
    </submittedName>
</protein>